<accession>A0A0F9GFC7</accession>
<sequence>MTSVDWQWKLNEAIDRLKYHYEHIGRKSGYPFLGIVYPPEMERAVLKEWGILSKSLEDEFDFRTIDILEVTHSVVESVGVDTIVENIEEPMPGSNSEQELGHMWVNKAAGEVTDCLIETSSDENKGSERKKVIVLTRLAALYPAATPKQLMHTLWNSSNANLTTPVVVLIPGTLIEKRVYKFVNKVREFMCRGDIL</sequence>
<name>A0A0F9GFC7_9ZZZZ</name>
<reference evidence="1" key="1">
    <citation type="journal article" date="2015" name="Nature">
        <title>Complex archaea that bridge the gap between prokaryotes and eukaryotes.</title>
        <authorList>
            <person name="Spang A."/>
            <person name="Saw J.H."/>
            <person name="Jorgensen S.L."/>
            <person name="Zaremba-Niedzwiedzka K."/>
            <person name="Martijn J."/>
            <person name="Lind A.E."/>
            <person name="van Eijk R."/>
            <person name="Schleper C."/>
            <person name="Guy L."/>
            <person name="Ettema T.J."/>
        </authorList>
    </citation>
    <scope>NUCLEOTIDE SEQUENCE</scope>
</reference>
<comment type="caution">
    <text evidence="1">The sequence shown here is derived from an EMBL/GenBank/DDBJ whole genome shotgun (WGS) entry which is preliminary data.</text>
</comment>
<dbReference type="AlphaFoldDB" id="A0A0F9GFC7"/>
<evidence type="ECO:0000313" key="1">
    <source>
        <dbReference type="EMBL" id="KKL68145.1"/>
    </source>
</evidence>
<dbReference type="EMBL" id="LAZR01026625">
    <property type="protein sequence ID" value="KKL68145.1"/>
    <property type="molecule type" value="Genomic_DNA"/>
</dbReference>
<gene>
    <name evidence="1" type="ORF">LCGC14_2127900</name>
</gene>
<organism evidence="1">
    <name type="scientific">marine sediment metagenome</name>
    <dbReference type="NCBI Taxonomy" id="412755"/>
    <lineage>
        <taxon>unclassified sequences</taxon>
        <taxon>metagenomes</taxon>
        <taxon>ecological metagenomes</taxon>
    </lineage>
</organism>
<protein>
    <submittedName>
        <fullName evidence="1">Uncharacterized protein</fullName>
    </submittedName>
</protein>
<proteinExistence type="predicted"/>